<name>A0ABS9HXN2_9GAMM</name>
<reference evidence="2" key="1">
    <citation type="submission" date="2022-01" db="EMBL/GenBank/DDBJ databases">
        <title>Lysobacter chinensis sp. nov., a bacterium isolated from cow dung compost.</title>
        <authorList>
            <person name="Liu Y."/>
        </authorList>
    </citation>
    <scope>NUCLEOTIDE SEQUENCE</scope>
    <source>
        <strain evidence="2">TLK-CK17</strain>
    </source>
</reference>
<keyword evidence="1" id="KW-0472">Membrane</keyword>
<feature type="transmembrane region" description="Helical" evidence="1">
    <location>
        <begin position="47"/>
        <end position="71"/>
    </location>
</feature>
<accession>A0ABS9HXN2</accession>
<evidence type="ECO:0000256" key="1">
    <source>
        <dbReference type="SAM" id="Phobius"/>
    </source>
</evidence>
<evidence type="ECO:0000313" key="2">
    <source>
        <dbReference type="EMBL" id="MCF7222934.1"/>
    </source>
</evidence>
<keyword evidence="1" id="KW-0812">Transmembrane</keyword>
<feature type="transmembrane region" description="Helical" evidence="1">
    <location>
        <begin position="6"/>
        <end position="26"/>
    </location>
</feature>
<sequence length="110" mass="12029">MEVALALAELALFFFVYAVFADRLMVGLARRSIERHAGRLPERLDDVSSFVSIAIIAGLPMAALLVVTFLIQVPDSLCVFWGAAWLVSIVPGGKNSRRLMRAAGIDPDER</sequence>
<keyword evidence="3" id="KW-1185">Reference proteome</keyword>
<reference evidence="2" key="2">
    <citation type="submission" date="2022-01" db="EMBL/GenBank/DDBJ databases">
        <authorList>
            <person name="Zhou L.Y."/>
        </authorList>
    </citation>
    <scope>NUCLEOTIDE SEQUENCE</scope>
    <source>
        <strain evidence="2">TLK-CK17</strain>
    </source>
</reference>
<protein>
    <submittedName>
        <fullName evidence="2">Uncharacterized protein</fullName>
    </submittedName>
</protein>
<dbReference type="RefSeq" id="WP_237055928.1">
    <property type="nucleotide sequence ID" value="NZ_JAKJPO010000009.1"/>
</dbReference>
<organism evidence="2 3">
    <name type="scientific">Marilutibacter chinensis</name>
    <dbReference type="NCBI Taxonomy" id="2912247"/>
    <lineage>
        <taxon>Bacteria</taxon>
        <taxon>Pseudomonadati</taxon>
        <taxon>Pseudomonadota</taxon>
        <taxon>Gammaproteobacteria</taxon>
        <taxon>Lysobacterales</taxon>
        <taxon>Lysobacteraceae</taxon>
        <taxon>Marilutibacter</taxon>
    </lineage>
</organism>
<gene>
    <name evidence="2" type="ORF">L3V18_14240</name>
</gene>
<keyword evidence="1" id="KW-1133">Transmembrane helix</keyword>
<comment type="caution">
    <text evidence="2">The sequence shown here is derived from an EMBL/GenBank/DDBJ whole genome shotgun (WGS) entry which is preliminary data.</text>
</comment>
<evidence type="ECO:0000313" key="3">
    <source>
        <dbReference type="Proteomes" id="UP001430796"/>
    </source>
</evidence>
<dbReference type="EMBL" id="JAKJPO010000009">
    <property type="protein sequence ID" value="MCF7222934.1"/>
    <property type="molecule type" value="Genomic_DNA"/>
</dbReference>
<feature type="transmembrane region" description="Helical" evidence="1">
    <location>
        <begin position="77"/>
        <end position="93"/>
    </location>
</feature>
<proteinExistence type="predicted"/>
<dbReference type="Proteomes" id="UP001430796">
    <property type="component" value="Unassembled WGS sequence"/>
</dbReference>